<feature type="compositionally biased region" description="Basic and acidic residues" evidence="1">
    <location>
        <begin position="8"/>
        <end position="18"/>
    </location>
</feature>
<reference evidence="3" key="1">
    <citation type="submission" date="2021-02" db="EMBL/GenBank/DDBJ databases">
        <authorList>
            <person name="Nowell W R."/>
        </authorList>
    </citation>
    <scope>NUCLEOTIDE SEQUENCE</scope>
</reference>
<dbReference type="EMBL" id="CAJOBC010004750">
    <property type="protein sequence ID" value="CAF3839388.1"/>
    <property type="molecule type" value="Genomic_DNA"/>
</dbReference>
<dbReference type="EMBL" id="CAJNOK010001513">
    <property type="protein sequence ID" value="CAF0815925.1"/>
    <property type="molecule type" value="Genomic_DNA"/>
</dbReference>
<feature type="compositionally biased region" description="Polar residues" evidence="1">
    <location>
        <begin position="141"/>
        <end position="151"/>
    </location>
</feature>
<feature type="compositionally biased region" description="Basic and acidic residues" evidence="1">
    <location>
        <begin position="277"/>
        <end position="304"/>
    </location>
</feature>
<feature type="region of interest" description="Disordered" evidence="1">
    <location>
        <begin position="129"/>
        <end position="151"/>
    </location>
</feature>
<sequence>MSEISSENDEKHHQEEVNKLSAYVNRNGWLSPERREQFSHSEEAKAFHDYGFISSNFPPNGMPNNNLNSNANPLQMNTNDTMPNATVPYFSPPNGQHNMLSQPFMRYPNPPPRSLVRIPGQPDYNGPKTLLPPNLEPSRNVRLTSPGNRSFRSVQGMPSAMSPSMPMGQNQVVSGRWNMTNSPAPCAPMTSPQDSNGGEIPPYAMRSGGMGSGLYHEPHMSHMQPDLAHHGQINGEYDHIKHSHSPMSASQQSSMSNTGPPSHLPPDIQNFPPYNQESDHSSGDTEAIQKLKESIQEEVKKFDKGSQPLSANSDDYHFQGIG</sequence>
<dbReference type="EMBL" id="CAJOBA010001513">
    <property type="protein sequence ID" value="CAF3600046.1"/>
    <property type="molecule type" value="Genomic_DNA"/>
</dbReference>
<dbReference type="OrthoDB" id="5600002at2759"/>
<dbReference type="Proteomes" id="UP000681722">
    <property type="component" value="Unassembled WGS sequence"/>
</dbReference>
<evidence type="ECO:0000313" key="3">
    <source>
        <dbReference type="EMBL" id="CAF1072476.1"/>
    </source>
</evidence>
<evidence type="ECO:0000313" key="5">
    <source>
        <dbReference type="EMBL" id="CAF3839388.1"/>
    </source>
</evidence>
<evidence type="ECO:0000256" key="1">
    <source>
        <dbReference type="SAM" id="MobiDB-lite"/>
    </source>
</evidence>
<dbReference type="EMBL" id="CAJNOQ010004751">
    <property type="protein sequence ID" value="CAF1072476.1"/>
    <property type="molecule type" value="Genomic_DNA"/>
</dbReference>
<keyword evidence="6" id="KW-1185">Reference proteome</keyword>
<gene>
    <name evidence="3" type="ORF">GPM918_LOCUS17347</name>
    <name evidence="2" type="ORF">OVA965_LOCUS5394</name>
    <name evidence="5" type="ORF">SRO942_LOCUS17343</name>
    <name evidence="4" type="ORF">TMI583_LOCUS5392</name>
</gene>
<evidence type="ECO:0000313" key="6">
    <source>
        <dbReference type="Proteomes" id="UP000663829"/>
    </source>
</evidence>
<feature type="region of interest" description="Disordered" evidence="1">
    <location>
        <begin position="1"/>
        <end position="25"/>
    </location>
</feature>
<accession>A0A814LZS9</accession>
<protein>
    <submittedName>
        <fullName evidence="3">Uncharacterized protein</fullName>
    </submittedName>
</protein>
<evidence type="ECO:0000313" key="2">
    <source>
        <dbReference type="EMBL" id="CAF0815925.1"/>
    </source>
</evidence>
<feature type="compositionally biased region" description="Low complexity" evidence="1">
    <location>
        <begin position="245"/>
        <end position="256"/>
    </location>
</feature>
<evidence type="ECO:0000313" key="4">
    <source>
        <dbReference type="EMBL" id="CAF3600046.1"/>
    </source>
</evidence>
<dbReference type="Proteomes" id="UP000663829">
    <property type="component" value="Unassembled WGS sequence"/>
</dbReference>
<dbReference type="AlphaFoldDB" id="A0A814LZS9"/>
<name>A0A814LZS9_9BILA</name>
<feature type="region of interest" description="Disordered" evidence="1">
    <location>
        <begin position="188"/>
        <end position="322"/>
    </location>
</feature>
<comment type="caution">
    <text evidence="3">The sequence shown here is derived from an EMBL/GenBank/DDBJ whole genome shotgun (WGS) entry which is preliminary data.</text>
</comment>
<dbReference type="Proteomes" id="UP000682733">
    <property type="component" value="Unassembled WGS sequence"/>
</dbReference>
<proteinExistence type="predicted"/>
<organism evidence="3 6">
    <name type="scientific">Didymodactylos carnosus</name>
    <dbReference type="NCBI Taxonomy" id="1234261"/>
    <lineage>
        <taxon>Eukaryota</taxon>
        <taxon>Metazoa</taxon>
        <taxon>Spiralia</taxon>
        <taxon>Gnathifera</taxon>
        <taxon>Rotifera</taxon>
        <taxon>Eurotatoria</taxon>
        <taxon>Bdelloidea</taxon>
        <taxon>Philodinida</taxon>
        <taxon>Philodinidae</taxon>
        <taxon>Didymodactylos</taxon>
    </lineage>
</organism>
<dbReference type="Proteomes" id="UP000677228">
    <property type="component" value="Unassembled WGS sequence"/>
</dbReference>